<dbReference type="PANTHER" id="PTHR12111:SF1">
    <property type="entry name" value="SPLICING FACTOR YJU2"/>
    <property type="match status" value="1"/>
</dbReference>
<evidence type="ECO:0000256" key="4">
    <source>
        <dbReference type="ARBA" id="ARBA00022728"/>
    </source>
</evidence>
<comment type="subcellular location">
    <subcellularLocation>
        <location evidence="1">Nucleus</location>
    </subcellularLocation>
</comment>
<dbReference type="GO" id="GO:0046872">
    <property type="term" value="F:metal ion binding"/>
    <property type="evidence" value="ECO:0007669"/>
    <property type="project" value="UniProtKB-KW"/>
</dbReference>
<dbReference type="HOGENOM" id="CLU_053603_1_1_1"/>
<dbReference type="EMBL" id="KN837322">
    <property type="protein sequence ID" value="KIJ27827.1"/>
    <property type="molecule type" value="Genomic_DNA"/>
</dbReference>
<evidence type="ECO:0000256" key="1">
    <source>
        <dbReference type="ARBA" id="ARBA00004123"/>
    </source>
</evidence>
<evidence type="ECO:0000256" key="6">
    <source>
        <dbReference type="ARBA" id="ARBA00023187"/>
    </source>
</evidence>
<feature type="region of interest" description="Disordered" evidence="8">
    <location>
        <begin position="1"/>
        <end position="28"/>
    </location>
</feature>
<evidence type="ECO:0000256" key="8">
    <source>
        <dbReference type="SAM" id="MobiDB-lite"/>
    </source>
</evidence>
<feature type="non-terminal residue" evidence="9">
    <location>
        <position position="206"/>
    </location>
</feature>
<dbReference type="OrthoDB" id="674963at2759"/>
<evidence type="ECO:0008006" key="11">
    <source>
        <dbReference type="Google" id="ProtNLM"/>
    </source>
</evidence>
<dbReference type="InterPro" id="IPR007590">
    <property type="entry name" value="Saf4/Yju2"/>
</dbReference>
<dbReference type="Proteomes" id="UP000054279">
    <property type="component" value="Unassembled WGS sequence"/>
</dbReference>
<proteinExistence type="inferred from homology"/>
<keyword evidence="6" id="KW-0508">mRNA splicing</keyword>
<protein>
    <recommendedName>
        <fullName evidence="11">Splicing factor YJU2</fullName>
    </recommendedName>
</protein>
<dbReference type="Pfam" id="PF04502">
    <property type="entry name" value="Saf4_Yju2"/>
    <property type="match status" value="1"/>
</dbReference>
<feature type="region of interest" description="Disordered" evidence="8">
    <location>
        <begin position="176"/>
        <end position="206"/>
    </location>
</feature>
<keyword evidence="10" id="KW-1185">Reference proteome</keyword>
<keyword evidence="5" id="KW-0862">Zinc</keyword>
<dbReference type="AlphaFoldDB" id="A0A0C9UFR7"/>
<dbReference type="HAMAP" id="MF_03226">
    <property type="entry name" value="YJU2"/>
    <property type="match status" value="1"/>
</dbReference>
<keyword evidence="7" id="KW-0539">Nucleus</keyword>
<reference evidence="9 10" key="1">
    <citation type="submission" date="2014-06" db="EMBL/GenBank/DDBJ databases">
        <title>Evolutionary Origins and Diversification of the Mycorrhizal Mutualists.</title>
        <authorList>
            <consortium name="DOE Joint Genome Institute"/>
            <consortium name="Mycorrhizal Genomics Consortium"/>
            <person name="Kohler A."/>
            <person name="Kuo A."/>
            <person name="Nagy L.G."/>
            <person name="Floudas D."/>
            <person name="Copeland A."/>
            <person name="Barry K.W."/>
            <person name="Cichocki N."/>
            <person name="Veneault-Fourrey C."/>
            <person name="LaButti K."/>
            <person name="Lindquist E.A."/>
            <person name="Lipzen A."/>
            <person name="Lundell T."/>
            <person name="Morin E."/>
            <person name="Murat C."/>
            <person name="Riley R."/>
            <person name="Ohm R."/>
            <person name="Sun H."/>
            <person name="Tunlid A."/>
            <person name="Henrissat B."/>
            <person name="Grigoriev I.V."/>
            <person name="Hibbett D.S."/>
            <person name="Martin F."/>
        </authorList>
    </citation>
    <scope>NUCLEOTIDE SEQUENCE [LARGE SCALE GENOMIC DNA]</scope>
    <source>
        <strain evidence="9 10">SS14</strain>
    </source>
</reference>
<evidence type="ECO:0000313" key="10">
    <source>
        <dbReference type="Proteomes" id="UP000054279"/>
    </source>
</evidence>
<keyword evidence="3" id="KW-0479">Metal-binding</keyword>
<keyword evidence="2" id="KW-0507">mRNA processing</keyword>
<organism evidence="9 10">
    <name type="scientific">Sphaerobolus stellatus (strain SS14)</name>
    <dbReference type="NCBI Taxonomy" id="990650"/>
    <lineage>
        <taxon>Eukaryota</taxon>
        <taxon>Fungi</taxon>
        <taxon>Dikarya</taxon>
        <taxon>Basidiomycota</taxon>
        <taxon>Agaricomycotina</taxon>
        <taxon>Agaricomycetes</taxon>
        <taxon>Phallomycetidae</taxon>
        <taxon>Geastrales</taxon>
        <taxon>Sphaerobolaceae</taxon>
        <taxon>Sphaerobolus</taxon>
    </lineage>
</organism>
<keyword evidence="4" id="KW-0747">Spliceosome</keyword>
<sequence>MSERKVLNKYYPPDFDPSKIPRRRGPKNSQQVVRLMAPFSMRCTTCGEYIYKGKKFNARKETVEGEDYYGIKIFRFYIKCTLCSSEITFKTDPKNTDYLAEHGAQRNFESWREDVEQQEDKLAKLEQEENNPMKALENRQVDSKREMDILDALQDIRARNARQERVGQASASELLDKLGIEEIEDDEDRKQREEQEEDERLIREVF</sequence>
<dbReference type="GO" id="GO:0000398">
    <property type="term" value="P:mRNA splicing, via spliceosome"/>
    <property type="evidence" value="ECO:0007669"/>
    <property type="project" value="InterPro"/>
</dbReference>
<accession>A0A0C9UFR7</accession>
<evidence type="ECO:0000256" key="3">
    <source>
        <dbReference type="ARBA" id="ARBA00022723"/>
    </source>
</evidence>
<evidence type="ECO:0000256" key="7">
    <source>
        <dbReference type="ARBA" id="ARBA00023242"/>
    </source>
</evidence>
<name>A0A0C9UFR7_SPHS4</name>
<evidence type="ECO:0000313" key="9">
    <source>
        <dbReference type="EMBL" id="KIJ27827.1"/>
    </source>
</evidence>
<dbReference type="InterPro" id="IPR043701">
    <property type="entry name" value="Yju2"/>
</dbReference>
<gene>
    <name evidence="9" type="ORF">M422DRAFT_115531</name>
</gene>
<evidence type="ECO:0000256" key="2">
    <source>
        <dbReference type="ARBA" id="ARBA00022664"/>
    </source>
</evidence>
<dbReference type="PANTHER" id="PTHR12111">
    <property type="entry name" value="SPLICING FACTOR YJU2"/>
    <property type="match status" value="1"/>
</dbReference>
<dbReference type="GO" id="GO:0071006">
    <property type="term" value="C:U2-type catalytic step 1 spliceosome"/>
    <property type="evidence" value="ECO:0007669"/>
    <property type="project" value="TreeGrafter"/>
</dbReference>
<feature type="non-terminal residue" evidence="9">
    <location>
        <position position="1"/>
    </location>
</feature>
<evidence type="ECO:0000256" key="5">
    <source>
        <dbReference type="ARBA" id="ARBA00022833"/>
    </source>
</evidence>